<dbReference type="EMBL" id="VMKJ01000001">
    <property type="protein sequence ID" value="TVO39924.1"/>
    <property type="molecule type" value="Genomic_DNA"/>
</dbReference>
<dbReference type="RefSeq" id="WP_144229653.1">
    <property type="nucleotide sequence ID" value="NZ_CANNCB010000028.1"/>
</dbReference>
<evidence type="ECO:0000313" key="2">
    <source>
        <dbReference type="EMBL" id="TVO39924.1"/>
    </source>
</evidence>
<gene>
    <name evidence="2" type="ORF">FOF44_00195</name>
</gene>
<comment type="caution">
    <text evidence="2">The sequence shown here is derived from an EMBL/GenBank/DDBJ whole genome shotgun (WGS) entry which is preliminary data.</text>
</comment>
<evidence type="ECO:0000313" key="3">
    <source>
        <dbReference type="Proteomes" id="UP000319828"/>
    </source>
</evidence>
<feature type="transmembrane region" description="Helical" evidence="1">
    <location>
        <begin position="47"/>
        <end position="66"/>
    </location>
</feature>
<accession>A0A557PGZ4</accession>
<reference evidence="2 3" key="1">
    <citation type="submission" date="2019-07" db="EMBL/GenBank/DDBJ databases">
        <title>The draft genome sequence of Vibrio algivorus M1486.</title>
        <authorList>
            <person name="Meng X."/>
        </authorList>
    </citation>
    <scope>NUCLEOTIDE SEQUENCE [LARGE SCALE GENOMIC DNA]</scope>
    <source>
        <strain evidence="2 3">M1486</strain>
    </source>
</reference>
<sequence>MNNPSLKNTSVFQHQKLIANLPDKVFVIALFITLSEAFLFFKLGILLGLPLSIAFAYLIFKPLYLIHQNDLNAWRIYLKTLHTPTALDARYTTPKHMLVVKGKQLLSIQDI</sequence>
<keyword evidence="1" id="KW-1133">Transmembrane helix</keyword>
<keyword evidence="1" id="KW-0812">Transmembrane</keyword>
<dbReference type="OrthoDB" id="6637839at2"/>
<organism evidence="2 3">
    <name type="scientific">Vibrio algivorus</name>
    <dbReference type="NCBI Taxonomy" id="1667024"/>
    <lineage>
        <taxon>Bacteria</taxon>
        <taxon>Pseudomonadati</taxon>
        <taxon>Pseudomonadota</taxon>
        <taxon>Gammaproteobacteria</taxon>
        <taxon>Vibrionales</taxon>
        <taxon>Vibrionaceae</taxon>
        <taxon>Vibrio</taxon>
    </lineage>
</organism>
<proteinExistence type="predicted"/>
<dbReference type="AlphaFoldDB" id="A0A557PGZ4"/>
<keyword evidence="1" id="KW-0472">Membrane</keyword>
<evidence type="ECO:0008006" key="4">
    <source>
        <dbReference type="Google" id="ProtNLM"/>
    </source>
</evidence>
<dbReference type="Proteomes" id="UP000319828">
    <property type="component" value="Unassembled WGS sequence"/>
</dbReference>
<evidence type="ECO:0000256" key="1">
    <source>
        <dbReference type="SAM" id="Phobius"/>
    </source>
</evidence>
<protein>
    <recommendedName>
        <fullName evidence="4">PrgI family protein</fullName>
    </recommendedName>
</protein>
<name>A0A557PGZ4_9VIBR</name>